<dbReference type="Proteomes" id="UP001501752">
    <property type="component" value="Unassembled WGS sequence"/>
</dbReference>
<gene>
    <name evidence="2" type="ORF">GCM10023235_13950</name>
</gene>
<evidence type="ECO:0000313" key="2">
    <source>
        <dbReference type="EMBL" id="GAA4839744.1"/>
    </source>
</evidence>
<accession>A0ABP9DH19</accession>
<feature type="compositionally biased region" description="Low complexity" evidence="1">
    <location>
        <begin position="43"/>
        <end position="66"/>
    </location>
</feature>
<comment type="caution">
    <text evidence="2">The sequence shown here is derived from an EMBL/GenBank/DDBJ whole genome shotgun (WGS) entry which is preliminary data.</text>
</comment>
<protein>
    <submittedName>
        <fullName evidence="2">Uncharacterized protein</fullName>
    </submittedName>
</protein>
<name>A0ABP9DH19_9ACTN</name>
<evidence type="ECO:0000313" key="3">
    <source>
        <dbReference type="Proteomes" id="UP001501752"/>
    </source>
</evidence>
<evidence type="ECO:0000256" key="1">
    <source>
        <dbReference type="SAM" id="MobiDB-lite"/>
    </source>
</evidence>
<reference evidence="3" key="1">
    <citation type="journal article" date="2019" name="Int. J. Syst. Evol. Microbiol.">
        <title>The Global Catalogue of Microorganisms (GCM) 10K type strain sequencing project: providing services to taxonomists for standard genome sequencing and annotation.</title>
        <authorList>
            <consortium name="The Broad Institute Genomics Platform"/>
            <consortium name="The Broad Institute Genome Sequencing Center for Infectious Disease"/>
            <person name="Wu L."/>
            <person name="Ma J."/>
        </authorList>
    </citation>
    <scope>NUCLEOTIDE SEQUENCE [LARGE SCALE GENOMIC DNA]</scope>
    <source>
        <strain evidence="3">JCM 13006</strain>
    </source>
</reference>
<proteinExistence type="predicted"/>
<feature type="region of interest" description="Disordered" evidence="1">
    <location>
        <begin position="37"/>
        <end position="66"/>
    </location>
</feature>
<dbReference type="EMBL" id="BAABIS010000001">
    <property type="protein sequence ID" value="GAA4839744.1"/>
    <property type="molecule type" value="Genomic_DNA"/>
</dbReference>
<organism evidence="2 3">
    <name type="scientific">Kitasatospora terrestris</name>
    <dbReference type="NCBI Taxonomy" id="258051"/>
    <lineage>
        <taxon>Bacteria</taxon>
        <taxon>Bacillati</taxon>
        <taxon>Actinomycetota</taxon>
        <taxon>Actinomycetes</taxon>
        <taxon>Kitasatosporales</taxon>
        <taxon>Streptomycetaceae</taxon>
        <taxon>Kitasatospora</taxon>
    </lineage>
</organism>
<sequence length="66" mass="6728">MGPPHTRQVEPTSGLAGRFGVIETRLLPAAPVQRSITVPHAEAGSPLPARRGAAPPRASAKAAPTV</sequence>
<keyword evidence="3" id="KW-1185">Reference proteome</keyword>